<reference evidence="3 4" key="1">
    <citation type="submission" date="2016-01" db="EMBL/GenBank/DDBJ databases">
        <title>Annotation of Pseudomonas oryzihabitans USDA-ARS-USMARC-56511.</title>
        <authorList>
            <person name="Harhay G.P."/>
            <person name="Harhay D.M."/>
            <person name="Smith T.P.L."/>
            <person name="Bono J.L."/>
            <person name="Heaton M.P."/>
            <person name="Clawson M.L."/>
            <person name="Chitko-Mckown C.G."/>
            <person name="Capik S.F."/>
            <person name="DeDonder K.D."/>
            <person name="Apley M.D."/>
            <person name="Lubbers B.V."/>
            <person name="White B.J."/>
            <person name="Larson R.L."/>
        </authorList>
    </citation>
    <scope>NUCLEOTIDE SEQUENCE [LARGE SCALE GENOMIC DNA]</scope>
    <source>
        <strain evidence="3 4">USDA-ARS-USMARC-56511</strain>
    </source>
</reference>
<dbReference type="PANTHER" id="PTHR37483:SF1">
    <property type="entry name" value="UPF0125 PROTEIN RATB"/>
    <property type="match status" value="1"/>
</dbReference>
<protein>
    <recommendedName>
        <fullName evidence="2">UPF0125 protein APT59_02230</fullName>
    </recommendedName>
</protein>
<evidence type="ECO:0000313" key="4">
    <source>
        <dbReference type="Proteomes" id="UP000064137"/>
    </source>
</evidence>
<evidence type="ECO:0000256" key="1">
    <source>
        <dbReference type="ARBA" id="ARBA00010645"/>
    </source>
</evidence>
<dbReference type="PANTHER" id="PTHR37483">
    <property type="entry name" value="UPF0125 PROTEIN RATB"/>
    <property type="match status" value="1"/>
</dbReference>
<dbReference type="OrthoDB" id="9796575at2"/>
<dbReference type="EMBL" id="CP013987">
    <property type="protein sequence ID" value="ALZ83074.1"/>
    <property type="molecule type" value="Genomic_DNA"/>
</dbReference>
<evidence type="ECO:0000256" key="2">
    <source>
        <dbReference type="HAMAP-Rule" id="MF_00460"/>
    </source>
</evidence>
<comment type="similarity">
    <text evidence="1 2">Belongs to the UPF0125 (RnfH) family.</text>
</comment>
<dbReference type="HAMAP" id="MF_00460">
    <property type="entry name" value="UPF0125_RnfH"/>
    <property type="match status" value="1"/>
</dbReference>
<dbReference type="Pfam" id="PF03658">
    <property type="entry name" value="Ub-RnfH"/>
    <property type="match status" value="1"/>
</dbReference>
<name>A0A0U4WD38_9PSED</name>
<dbReference type="Proteomes" id="UP000064137">
    <property type="component" value="Chromosome"/>
</dbReference>
<evidence type="ECO:0000313" key="3">
    <source>
        <dbReference type="EMBL" id="ALZ83074.1"/>
    </source>
</evidence>
<organism evidence="3 4">
    <name type="scientific">Pseudomonas oryzihabitans</name>
    <dbReference type="NCBI Taxonomy" id="47885"/>
    <lineage>
        <taxon>Bacteria</taxon>
        <taxon>Pseudomonadati</taxon>
        <taxon>Pseudomonadota</taxon>
        <taxon>Gammaproteobacteria</taxon>
        <taxon>Pseudomonadales</taxon>
        <taxon>Pseudomonadaceae</taxon>
        <taxon>Pseudomonas</taxon>
    </lineage>
</organism>
<dbReference type="RefSeq" id="WP_059313355.1">
    <property type="nucleotide sequence ID" value="NZ_CP013987.1"/>
</dbReference>
<sequence>MAERLPIEVALALPERQWLVSVQLEEGATVEQAVLSSGLLEKLQPDQRAQCQVGIFGKRVINPSERRLEKGDRVEIYRPLLADPKESRKRRAEKARSKTGL</sequence>
<dbReference type="InterPro" id="IPR037021">
    <property type="entry name" value="RnfH_sf"/>
</dbReference>
<dbReference type="Gene3D" id="3.10.20.280">
    <property type="entry name" value="RnfH-like"/>
    <property type="match status" value="1"/>
</dbReference>
<dbReference type="InterPro" id="IPR005346">
    <property type="entry name" value="RnfH"/>
</dbReference>
<gene>
    <name evidence="3" type="ORF">APT59_02230</name>
</gene>
<dbReference type="AlphaFoldDB" id="A0A0U4WD38"/>
<dbReference type="SUPFAM" id="SSF54285">
    <property type="entry name" value="MoaD/ThiS"/>
    <property type="match status" value="1"/>
</dbReference>
<accession>A0A0U4WD38</accession>
<proteinExistence type="inferred from homology"/>
<dbReference type="NCBIfam" id="NF002490">
    <property type="entry name" value="PRK01777.1"/>
    <property type="match status" value="1"/>
</dbReference>
<dbReference type="InterPro" id="IPR016155">
    <property type="entry name" value="Mopterin_synth/thiamin_S_b"/>
</dbReference>
<dbReference type="KEGG" id="por:APT59_02230"/>